<dbReference type="PANTHER" id="PTHR47327:SF19">
    <property type="entry name" value="CUTICLIN-LIKE"/>
    <property type="match status" value="1"/>
</dbReference>
<evidence type="ECO:0000313" key="6">
    <source>
        <dbReference type="WBParaSite" id="L893_g3483.t1"/>
    </source>
</evidence>
<evidence type="ECO:0000259" key="3">
    <source>
        <dbReference type="PROSITE" id="PS50948"/>
    </source>
</evidence>
<dbReference type="InterPro" id="IPR001507">
    <property type="entry name" value="ZP_dom"/>
</dbReference>
<feature type="domain" description="Apple" evidence="3">
    <location>
        <begin position="379"/>
        <end position="459"/>
    </location>
</feature>
<organism evidence="5 6">
    <name type="scientific">Steinernema glaseri</name>
    <dbReference type="NCBI Taxonomy" id="37863"/>
    <lineage>
        <taxon>Eukaryota</taxon>
        <taxon>Metazoa</taxon>
        <taxon>Ecdysozoa</taxon>
        <taxon>Nematoda</taxon>
        <taxon>Chromadorea</taxon>
        <taxon>Rhabditida</taxon>
        <taxon>Tylenchina</taxon>
        <taxon>Panagrolaimomorpha</taxon>
        <taxon>Strongyloidoidea</taxon>
        <taxon>Steinernematidae</taxon>
        <taxon>Steinernema</taxon>
    </lineage>
</organism>
<dbReference type="PROSITE" id="PS51034">
    <property type="entry name" value="ZP_2"/>
    <property type="match status" value="1"/>
</dbReference>
<evidence type="ECO:0000256" key="1">
    <source>
        <dbReference type="SAM" id="MobiDB-lite"/>
    </source>
</evidence>
<feature type="domain" description="Apple" evidence="3">
    <location>
        <begin position="295"/>
        <end position="372"/>
    </location>
</feature>
<dbReference type="WBParaSite" id="L893_g3483.t1">
    <property type="protein sequence ID" value="L893_g3483.t1"/>
    <property type="gene ID" value="L893_g3483"/>
</dbReference>
<sequence>MVLASSRSRIQLKVPYTLMAPYMKGVVESDADEDVPFDFTAFDAFSSGSSELSSLDLPQAAATFNQRPSTTTPEPIMDCDKSGLSATFLRIPQVYVMGSPSFVSKIDLVTCAKHCQADTEPLSGEKRPCRGFNFQNNNDSPTCEYFDKNSTDVFTNNDRLDGLDGKRRQSPTLTVTIIKTGMLNWNAGLRSYYFEKLCLPLPEECRDSAFAFEKRRNTRFTHQEPFHSSSVLDERGCLESCLRQGTCHSVNFNRVAKTCELFTISHRSSSDSEKLVDSEHTDYFENNCVHEKDRCPGKRLEFIVSKKTEIRGRDVAIGVRSIRNCMRECVESAHFFCRSFEFDSETNECFIVEEDGEQAVSSHNLDLYEPVCTMVDVPCSRPYVFEKFKNRNIITQSSISDHVGTELNECLELCLVNSKCRSFTFAHAIRKCRLLAVTRADVMTRVVMDVNVDYYELGCSREAVLLQSEAVVKEDRFVSSIMLGQKKVVHTTTATTTLVDLETCSPNELHVIEHGRTLRQQHRHVHHVNVKDLEQCEMLCEMASIRCKTIAFGPEKHDCYLSSSIFDGPSQLDVFTQPNSAFSVYRFVKRNCGDASTLPATPSLPRASSPTSFPFTSLPVTLFRPMLSSSVLPSQSSSPATSIFRPTSPPTSTESTIPPRVTARRIKTTRQPSPTAPSPTPLPQVALATMTFQDAENSIPHKEENSKTWTQIPSEDFNVAVECLPSGMNVTFRVTGSQKYSGAVYAAERFSSCRELVAGEDEFSLFLPKPSIDNSCNVVEQNNSLNSVIVLSNDLVLPLDITTKDDLFFEIECDNEPQELSKTHYGLVVGGPDPKSVKSSAKNGGQPSKVFLKILKDNSPVENVFLGEKLTAVVESTVDASKLRVVDCNASRIGGTDAAKNSVKLISEGCSLMPQVIGDIQQNGNRLEVTLAAFRIDGSDQLDIACNVMVCKGKCPKQLAIPSFLAYCFSAWTYFSFVGLFLVSLGAIAMFLCIGLRKTRWRESHYDYDVGVVQIGTNTDGGYPLPMPASIPRITC</sequence>
<protein>
    <submittedName>
        <fullName evidence="6">PAN domain protein</fullName>
    </submittedName>
</protein>
<keyword evidence="2" id="KW-0812">Transmembrane</keyword>
<name>A0A1I8AAI7_9BILA</name>
<evidence type="ECO:0000313" key="5">
    <source>
        <dbReference type="Proteomes" id="UP000095287"/>
    </source>
</evidence>
<dbReference type="CDD" id="cd01099">
    <property type="entry name" value="PAN_AP_HGF"/>
    <property type="match status" value="3"/>
</dbReference>
<dbReference type="SMART" id="SM00473">
    <property type="entry name" value="PAN_AP"/>
    <property type="match status" value="5"/>
</dbReference>
<dbReference type="Proteomes" id="UP000095287">
    <property type="component" value="Unplaced"/>
</dbReference>
<feature type="domain" description="ZP" evidence="4">
    <location>
        <begin position="722"/>
        <end position="975"/>
    </location>
</feature>
<dbReference type="InterPro" id="IPR052774">
    <property type="entry name" value="Celegans_DevNeuronal_Protein"/>
</dbReference>
<evidence type="ECO:0000259" key="4">
    <source>
        <dbReference type="PROSITE" id="PS51034"/>
    </source>
</evidence>
<feature type="domain" description="Apple" evidence="3">
    <location>
        <begin position="79"/>
        <end position="170"/>
    </location>
</feature>
<dbReference type="InterPro" id="IPR003609">
    <property type="entry name" value="Pan_app"/>
</dbReference>
<proteinExistence type="predicted"/>
<dbReference type="Gene3D" id="3.50.4.10">
    <property type="entry name" value="Hepatocyte Growth Factor"/>
    <property type="match status" value="3"/>
</dbReference>
<accession>A0A1I8AAI7</accession>
<keyword evidence="2" id="KW-0472">Membrane</keyword>
<reference evidence="6" key="1">
    <citation type="submission" date="2016-11" db="UniProtKB">
        <authorList>
            <consortium name="WormBaseParasite"/>
        </authorList>
    </citation>
    <scope>IDENTIFICATION</scope>
</reference>
<feature type="transmembrane region" description="Helical" evidence="2">
    <location>
        <begin position="971"/>
        <end position="996"/>
    </location>
</feature>
<feature type="region of interest" description="Disordered" evidence="1">
    <location>
        <begin position="634"/>
        <end position="657"/>
    </location>
</feature>
<dbReference type="GO" id="GO:0009653">
    <property type="term" value="P:anatomical structure morphogenesis"/>
    <property type="evidence" value="ECO:0007669"/>
    <property type="project" value="TreeGrafter"/>
</dbReference>
<dbReference type="SMART" id="SM00241">
    <property type="entry name" value="ZP"/>
    <property type="match status" value="1"/>
</dbReference>
<dbReference type="AlphaFoldDB" id="A0A1I8AAI7"/>
<dbReference type="Pfam" id="PF00024">
    <property type="entry name" value="PAN_1"/>
    <property type="match status" value="4"/>
</dbReference>
<dbReference type="PANTHER" id="PTHR47327">
    <property type="entry name" value="FI18240P1-RELATED"/>
    <property type="match status" value="1"/>
</dbReference>
<keyword evidence="5" id="KW-1185">Reference proteome</keyword>
<dbReference type="SUPFAM" id="SSF57414">
    <property type="entry name" value="Hairpin loop containing domain-like"/>
    <property type="match status" value="3"/>
</dbReference>
<keyword evidence="2" id="KW-1133">Transmembrane helix</keyword>
<evidence type="ECO:0000256" key="2">
    <source>
        <dbReference type="SAM" id="Phobius"/>
    </source>
</evidence>
<feature type="domain" description="Apple" evidence="3">
    <location>
        <begin position="205"/>
        <end position="288"/>
    </location>
</feature>
<dbReference type="PROSITE" id="PS50948">
    <property type="entry name" value="PAN"/>
    <property type="match status" value="4"/>
</dbReference>